<dbReference type="Gene3D" id="3.40.390.10">
    <property type="entry name" value="Collagenase (Catalytic Domain)"/>
    <property type="match status" value="1"/>
</dbReference>
<dbReference type="Gene3D" id="2.60.40.10">
    <property type="entry name" value="Immunoglobulins"/>
    <property type="match status" value="5"/>
</dbReference>
<dbReference type="EMBL" id="UGQC01000001">
    <property type="protein sequence ID" value="STY99803.1"/>
    <property type="molecule type" value="Genomic_DNA"/>
</dbReference>
<dbReference type="InterPro" id="IPR049826">
    <property type="entry name" value="Ig-like_ice"/>
</dbReference>
<keyword evidence="3" id="KW-1185">Reference proteome</keyword>
<dbReference type="Gene3D" id="2.150.10.10">
    <property type="entry name" value="Serralysin-like metalloprotease, C-terminal"/>
    <property type="match status" value="1"/>
</dbReference>
<protein>
    <submittedName>
        <fullName evidence="2">Serralysin</fullName>
        <ecNumber evidence="2">3.4.24.40</ecNumber>
    </submittedName>
</protein>
<dbReference type="Proteomes" id="UP000254107">
    <property type="component" value="Unassembled WGS sequence"/>
</dbReference>
<dbReference type="InterPro" id="IPR024079">
    <property type="entry name" value="MetalloPept_cat_dom_sf"/>
</dbReference>
<gene>
    <name evidence="2" type="ORF">NCTC7911_01182</name>
</gene>
<dbReference type="GeneID" id="302269793"/>
<dbReference type="EC" id="3.4.24.40" evidence="2"/>
<name>A0A378QKG9_MORLA</name>
<keyword evidence="2" id="KW-0378">Hydrolase</keyword>
<dbReference type="NCBIfam" id="NF033510">
    <property type="entry name" value="Ca_tandemer"/>
    <property type="match status" value="3"/>
</dbReference>
<accession>A0A378QKG9</accession>
<proteinExistence type="predicted"/>
<dbReference type="AlphaFoldDB" id="A0A378QKG9"/>
<reference evidence="2 3" key="1">
    <citation type="submission" date="2018-06" db="EMBL/GenBank/DDBJ databases">
        <authorList>
            <consortium name="Pathogen Informatics"/>
            <person name="Doyle S."/>
        </authorList>
    </citation>
    <scope>NUCLEOTIDE SEQUENCE [LARGE SCALE GENOMIC DNA]</scope>
    <source>
        <strain evidence="2 3">NCTC7911</strain>
    </source>
</reference>
<dbReference type="SUPFAM" id="SSF55486">
    <property type="entry name" value="Metalloproteases ('zincins'), catalytic domain"/>
    <property type="match status" value="1"/>
</dbReference>
<evidence type="ECO:0000313" key="2">
    <source>
        <dbReference type="EMBL" id="STY99803.1"/>
    </source>
</evidence>
<dbReference type="SMART" id="SM00235">
    <property type="entry name" value="ZnMc"/>
    <property type="match status" value="1"/>
</dbReference>
<dbReference type="GO" id="GO:0006508">
    <property type="term" value="P:proteolysis"/>
    <property type="evidence" value="ECO:0007669"/>
    <property type="project" value="InterPro"/>
</dbReference>
<evidence type="ECO:0000259" key="1">
    <source>
        <dbReference type="SMART" id="SM00235"/>
    </source>
</evidence>
<dbReference type="InterPro" id="IPR006026">
    <property type="entry name" value="Peptidase_Metallo"/>
</dbReference>
<feature type="domain" description="Peptidase metallopeptidase" evidence="1">
    <location>
        <begin position="720"/>
        <end position="869"/>
    </location>
</feature>
<dbReference type="RefSeq" id="WP_115247506.1">
    <property type="nucleotide sequence ID" value="NZ_UGQC01000001.1"/>
</dbReference>
<dbReference type="InterPro" id="IPR011049">
    <property type="entry name" value="Serralysin-like_metalloprot_C"/>
</dbReference>
<organism evidence="2 3">
    <name type="scientific">Moraxella lacunata</name>
    <dbReference type="NCBI Taxonomy" id="477"/>
    <lineage>
        <taxon>Bacteria</taxon>
        <taxon>Pseudomonadati</taxon>
        <taxon>Pseudomonadota</taxon>
        <taxon>Gammaproteobacteria</taxon>
        <taxon>Moraxellales</taxon>
        <taxon>Moraxellaceae</taxon>
        <taxon>Moraxella</taxon>
    </lineage>
</organism>
<dbReference type="GO" id="GO:0008270">
    <property type="term" value="F:zinc ion binding"/>
    <property type="evidence" value="ECO:0007669"/>
    <property type="project" value="InterPro"/>
</dbReference>
<evidence type="ECO:0000313" key="3">
    <source>
        <dbReference type="Proteomes" id="UP000254107"/>
    </source>
</evidence>
<dbReference type="InterPro" id="IPR013783">
    <property type="entry name" value="Ig-like_fold"/>
</dbReference>
<sequence length="1012" mass="109579">MINKEESEQDTITISGKVTDVPVGQDVLVACYCSTCANVNWKEIYAKVKENGEFSVDFSTIDLVRAGNNTIKTTVTVVDNAKNTATASTEKTYSVDTDAPVPTIQIGNVTDDNLINQDDSTQTGATVSVLVNDLGVDDVVTSVVLMVNGTSYTATKTADPNTYTADVSMTDLANDTQIVAHVTAQDKAGNVATVNGERAYDVNLSAPQVTIKLDPIANDNIIDETERTGDSDGNIIITGKATGDYNDQDDVVVSLGNSTYPAKLTAQGTFSVAIPADTLTKDSTKSITATLSTKNSVGNTATVSDTVGYAVQSNELQITIDPITADNLINESEVTGEIVITGSVSGADRLLNQPVTLTIGGQDFETTANADGVFELPISASVLKDVPTYTIVATATGQNNAKASTNLAYKVGANVAAQIDITNIDGNFGLSVAQEESIVRIGGQFEFDGVFGKGMNDMHVRHVSVKIGDKTYYSGLDRGKFFFDVPFDELQALNGQSLSYEFIHNPNAKLYDLTDLGGGAYQITDSNTNWQINADGKNTATIKEVTIDSPYLTKGADGNYSVAVSDEPMSVVSGVVSGSAKADDVVSIDVAGTKYTAVVGADNTFKAMVKTSDLDKDDDSLVVASLATQDLAGNAITVQDTERFVNANRMSKELVFTRPSNTEPTNLDHTSLDNDMAYFIKYLNSHKMETKPFSIPVGGYATEPAIVKYHFATPDDYHVLKERYTRGVQGEVNADLSTLKPYTEAMKNIVRKAYDEYASYANIKFIEVDDPLDADTNLFSANLTGVHSGSSAYAFLGGNIWWSNGYANVQSGHSPFAYYTALHEIGHTLNMRHTHDNFKGDYLPEDSLEFSVLSYKPYMNYSMYLNMGGLRMYDLAHIHRQFGVNPNARSGDDVYTFKNYNTVLGDGDRYIWDGNGVDTFDASNETQGVNVNLTLGSWIYVGDERQKTFAIKNLSTVTFADYFDLNDTDTVVGKDKNALAQTIRDNPDNRNFTNNVYNYTEGQAFIGLWHAD</sequence>
<dbReference type="NCBIfam" id="NF012196">
    <property type="entry name" value="Ig_like_ice"/>
    <property type="match status" value="3"/>
</dbReference>
<dbReference type="GO" id="GO:0008237">
    <property type="term" value="F:metallopeptidase activity"/>
    <property type="evidence" value="ECO:0007669"/>
    <property type="project" value="InterPro"/>
</dbReference>